<dbReference type="EMBL" id="CP111028">
    <property type="protein sequence ID" value="WAR31058.1"/>
    <property type="molecule type" value="Genomic_DNA"/>
</dbReference>
<evidence type="ECO:0000313" key="1">
    <source>
        <dbReference type="EMBL" id="WAR31058.1"/>
    </source>
</evidence>
<reference evidence="1" key="1">
    <citation type="submission" date="2022-11" db="EMBL/GenBank/DDBJ databases">
        <title>Centuries of genome instability and evolution in soft-shell clam transmissible cancer (bioRxiv).</title>
        <authorList>
            <person name="Hart S.F.M."/>
            <person name="Yonemitsu M.A."/>
            <person name="Giersch R.M."/>
            <person name="Beal B.F."/>
            <person name="Arriagada G."/>
            <person name="Davis B.W."/>
            <person name="Ostrander E.A."/>
            <person name="Goff S.P."/>
            <person name="Metzger M.J."/>
        </authorList>
    </citation>
    <scope>NUCLEOTIDE SEQUENCE</scope>
    <source>
        <strain evidence="1">MELC-2E11</strain>
        <tissue evidence="1">Siphon/mantle</tissue>
    </source>
</reference>
<proteinExistence type="predicted"/>
<protein>
    <recommendedName>
        <fullName evidence="3">DDE Tnp4 domain-containing protein</fullName>
    </recommendedName>
</protein>
<organism evidence="1 2">
    <name type="scientific">Mya arenaria</name>
    <name type="common">Soft-shell clam</name>
    <dbReference type="NCBI Taxonomy" id="6604"/>
    <lineage>
        <taxon>Eukaryota</taxon>
        <taxon>Metazoa</taxon>
        <taxon>Spiralia</taxon>
        <taxon>Lophotrochozoa</taxon>
        <taxon>Mollusca</taxon>
        <taxon>Bivalvia</taxon>
        <taxon>Autobranchia</taxon>
        <taxon>Heteroconchia</taxon>
        <taxon>Euheterodonta</taxon>
        <taxon>Imparidentia</taxon>
        <taxon>Neoheterodontei</taxon>
        <taxon>Myida</taxon>
        <taxon>Myoidea</taxon>
        <taxon>Myidae</taxon>
        <taxon>Mya</taxon>
    </lineage>
</organism>
<keyword evidence="2" id="KW-1185">Reference proteome</keyword>
<dbReference type="PANTHER" id="PTHR23080:SF138">
    <property type="entry name" value="PROTEIN ALP1-LIKE"/>
    <property type="match status" value="1"/>
</dbReference>
<accession>A0ABY7GCT5</accession>
<evidence type="ECO:0000313" key="2">
    <source>
        <dbReference type="Proteomes" id="UP001164746"/>
    </source>
</evidence>
<sequence length="308" mass="34541">MHGGRSSDKFITVGADDILSSLNQGEKVMAGRGFTIQDCLPSGVKLAIPSFKRKDKSKFKKDELHKNKKISMKPRPEVKLTQVDVFDHIFKACGYLVNFQDHFLKVLPVLGPFSITTSLIGLGSTLSPFGTIHRHSLYVKVLHHLVNHDVLLPQNLQYRRAVQLCGITVTTISCRYNKMAGQYPVIIGAFTPGEKVTLAEEDYSMLYWSDGLNKFLCLALILKFSANTFDRKSEIPALTLRVFGLKLQEYVSQTVIQNKLLNSFLPFIFLLYLPSLILITLEVVRGEDISFVDDNTSDEHLQFGVAAS</sequence>
<dbReference type="PANTHER" id="PTHR23080">
    <property type="entry name" value="THAP DOMAIN PROTEIN"/>
    <property type="match status" value="1"/>
</dbReference>
<name>A0ABY7GCT5_MYAAR</name>
<evidence type="ECO:0008006" key="3">
    <source>
        <dbReference type="Google" id="ProtNLM"/>
    </source>
</evidence>
<gene>
    <name evidence="1" type="ORF">MAR_033600</name>
</gene>
<dbReference type="Proteomes" id="UP001164746">
    <property type="component" value="Chromosome 17"/>
</dbReference>